<reference evidence="1" key="1">
    <citation type="submission" date="2022-09" db="EMBL/GenBank/DDBJ databases">
        <title>Intensive care unit water sources are persistently colonized with multi-drug resistant bacteria and are the site of extensive horizontal gene transfer of antibiotic resistance genes.</title>
        <authorList>
            <person name="Diorio-Toth L."/>
        </authorList>
    </citation>
    <scope>NUCLEOTIDE SEQUENCE</scope>
    <source>
        <strain evidence="1">GD03710</strain>
    </source>
</reference>
<protein>
    <submittedName>
        <fullName evidence="1">McrC family protein</fullName>
    </submittedName>
</protein>
<dbReference type="Proteomes" id="UP001161704">
    <property type="component" value="Unassembled WGS sequence"/>
</dbReference>
<comment type="caution">
    <text evidence="1">The sequence shown here is derived from an EMBL/GenBank/DDBJ whole genome shotgun (WGS) entry which is preliminary data.</text>
</comment>
<dbReference type="AlphaFoldDB" id="A0AA42UEI0"/>
<dbReference type="EMBL" id="JAOCIZ010000080">
    <property type="protein sequence ID" value="MDH1506785.1"/>
    <property type="molecule type" value="Genomic_DNA"/>
</dbReference>
<evidence type="ECO:0000313" key="1">
    <source>
        <dbReference type="EMBL" id="MDH1506785.1"/>
    </source>
</evidence>
<evidence type="ECO:0000313" key="2">
    <source>
        <dbReference type="Proteomes" id="UP001161704"/>
    </source>
</evidence>
<dbReference type="RefSeq" id="WP_128313537.1">
    <property type="nucleotide sequence ID" value="NZ_JAOCFK010000092.1"/>
</dbReference>
<name>A0AA42UEI0_AERCA</name>
<dbReference type="PANTHER" id="PTHR38733:SF1">
    <property type="entry name" value="TYPE IV METHYL-DIRECTED RESTRICTION ENZYME ECOKMCRBC"/>
    <property type="match status" value="1"/>
</dbReference>
<proteinExistence type="predicted"/>
<dbReference type="InterPro" id="IPR019292">
    <property type="entry name" value="McrC"/>
</dbReference>
<dbReference type="Pfam" id="PF10117">
    <property type="entry name" value="McrBC"/>
    <property type="match status" value="1"/>
</dbReference>
<gene>
    <name evidence="1" type="ORF">N5I20_17185</name>
</gene>
<accession>A0AA42UEI0</accession>
<organism evidence="1 2">
    <name type="scientific">Aeromonas caviae</name>
    <name type="common">Aeromonas punctata</name>
    <dbReference type="NCBI Taxonomy" id="648"/>
    <lineage>
        <taxon>Bacteria</taxon>
        <taxon>Pseudomonadati</taxon>
        <taxon>Pseudomonadota</taxon>
        <taxon>Gammaproteobacteria</taxon>
        <taxon>Aeromonadales</taxon>
        <taxon>Aeromonadaceae</taxon>
        <taxon>Aeromonas</taxon>
    </lineage>
</organism>
<dbReference type="PANTHER" id="PTHR38733">
    <property type="entry name" value="PROTEIN MCRC"/>
    <property type="match status" value="1"/>
</dbReference>
<sequence length="462" mass="53125">MTAPITVREYASLTTLPVSSPTLARAHISADDFDWLCQQSRRFRVTHGVLAAEGEDGAPSNEAPLVEVLDLRCLRLDNYVGVIELPSGQLIEILPKTVSDGDSIEQGRQLLRQMLECALDLPTRTMPEAALQRFDAPLSEWVMARFLATLQQMIKRGVRSDYQRIEGEERFLRGQLDVARQMRQPPGRAHHFALRYDLYLPDRAENRLLKLALEQVAQATQQPESWRLAQELRQLLVEVPASRDVTGDFRQWRDDRLMAHYRDVRPWCELILHRIMPLALRGEWRGISMLFPMERLFERYVEACLRRQLLPGAELSRQASSEYLCTHQGKPMFQLQPDLLLSHGKQRWVLDAKWKRLDSGDRDDKYGLSQSDLYQLFAYGHKYLGGQGDLVLIYPAWQRFKVPLAPFCFDNHNRLRLWVLPFELGAQATHRLLLPEWPAGDGVSGLALPLRTKLMASLVSRA</sequence>